<reference evidence="1 2" key="1">
    <citation type="submission" date="2023-11" db="EMBL/GenBank/DDBJ databases">
        <authorList>
            <person name="Hedman E."/>
            <person name="Englund M."/>
            <person name="Stromberg M."/>
            <person name="Nyberg Akerstrom W."/>
            <person name="Nylinder S."/>
            <person name="Jareborg N."/>
            <person name="Kallberg Y."/>
            <person name="Kronander E."/>
        </authorList>
    </citation>
    <scope>NUCLEOTIDE SEQUENCE [LARGE SCALE GENOMIC DNA]</scope>
</reference>
<keyword evidence="2" id="KW-1185">Reference proteome</keyword>
<evidence type="ECO:0000313" key="2">
    <source>
        <dbReference type="Proteomes" id="UP001314205"/>
    </source>
</evidence>
<dbReference type="Proteomes" id="UP001314205">
    <property type="component" value="Unassembled WGS sequence"/>
</dbReference>
<comment type="caution">
    <text evidence="1">The sequence shown here is derived from an EMBL/GenBank/DDBJ whole genome shotgun (WGS) entry which is preliminary data.</text>
</comment>
<dbReference type="AlphaFoldDB" id="A0AAV1LHD7"/>
<proteinExistence type="predicted"/>
<name>A0AAV1LHD7_9NEOP</name>
<sequence length="73" mass="7917">MPCRLKACRPLGGSLAQQYEASKPIVARHKESMLILHTAPEVMSLSAVPGFGCTVSKMSKPKALSRENEESTM</sequence>
<gene>
    <name evidence="1" type="ORF">PARMNEM_LOCUS13245</name>
</gene>
<evidence type="ECO:0000313" key="1">
    <source>
        <dbReference type="EMBL" id="CAK1593469.1"/>
    </source>
</evidence>
<dbReference type="EMBL" id="CAVLGL010000088">
    <property type="protein sequence ID" value="CAK1593469.1"/>
    <property type="molecule type" value="Genomic_DNA"/>
</dbReference>
<organism evidence="1 2">
    <name type="scientific">Parnassius mnemosyne</name>
    <name type="common">clouded apollo</name>
    <dbReference type="NCBI Taxonomy" id="213953"/>
    <lineage>
        <taxon>Eukaryota</taxon>
        <taxon>Metazoa</taxon>
        <taxon>Ecdysozoa</taxon>
        <taxon>Arthropoda</taxon>
        <taxon>Hexapoda</taxon>
        <taxon>Insecta</taxon>
        <taxon>Pterygota</taxon>
        <taxon>Neoptera</taxon>
        <taxon>Endopterygota</taxon>
        <taxon>Lepidoptera</taxon>
        <taxon>Glossata</taxon>
        <taxon>Ditrysia</taxon>
        <taxon>Papilionoidea</taxon>
        <taxon>Papilionidae</taxon>
        <taxon>Parnassiinae</taxon>
        <taxon>Parnassini</taxon>
        <taxon>Parnassius</taxon>
        <taxon>Driopa</taxon>
    </lineage>
</organism>
<protein>
    <submittedName>
        <fullName evidence="1">Uncharacterized protein</fullName>
    </submittedName>
</protein>
<accession>A0AAV1LHD7</accession>